<dbReference type="NCBIfam" id="TIGR02824">
    <property type="entry name" value="quinone_pig3"/>
    <property type="match status" value="1"/>
</dbReference>
<dbReference type="AlphaFoldDB" id="A0A3B0VGK6"/>
<gene>
    <name evidence="4" type="ORF">MNBD_CHLOROFLEXI01-4806</name>
</gene>
<dbReference type="SUPFAM" id="SSF50129">
    <property type="entry name" value="GroES-like"/>
    <property type="match status" value="1"/>
</dbReference>
<feature type="domain" description="Enoyl reductase (ER)" evidence="3">
    <location>
        <begin position="10"/>
        <end position="323"/>
    </location>
</feature>
<evidence type="ECO:0000313" key="4">
    <source>
        <dbReference type="EMBL" id="VAW31196.1"/>
    </source>
</evidence>
<dbReference type="InterPro" id="IPR011032">
    <property type="entry name" value="GroES-like_sf"/>
</dbReference>
<dbReference type="PANTHER" id="PTHR48106:SF8">
    <property type="entry name" value="OS02G0805600 PROTEIN"/>
    <property type="match status" value="1"/>
</dbReference>
<proteinExistence type="predicted"/>
<dbReference type="GO" id="GO:0003960">
    <property type="term" value="F:quinone reductase (NADPH) activity"/>
    <property type="evidence" value="ECO:0007669"/>
    <property type="project" value="UniProtKB-EC"/>
</dbReference>
<reference evidence="4" key="1">
    <citation type="submission" date="2018-06" db="EMBL/GenBank/DDBJ databases">
        <authorList>
            <person name="Zhirakovskaya E."/>
        </authorList>
    </citation>
    <scope>NUCLEOTIDE SEQUENCE</scope>
</reference>
<dbReference type="EMBL" id="UOEU01000178">
    <property type="protein sequence ID" value="VAW31196.1"/>
    <property type="molecule type" value="Genomic_DNA"/>
</dbReference>
<dbReference type="InterPro" id="IPR013149">
    <property type="entry name" value="ADH-like_C"/>
</dbReference>
<dbReference type="InterPro" id="IPR036291">
    <property type="entry name" value="NAD(P)-bd_dom_sf"/>
</dbReference>
<dbReference type="Gene3D" id="3.90.180.10">
    <property type="entry name" value="Medium-chain alcohol dehydrogenases, catalytic domain"/>
    <property type="match status" value="1"/>
</dbReference>
<name>A0A3B0VGK6_9ZZZZ</name>
<dbReference type="Gene3D" id="3.40.50.720">
    <property type="entry name" value="NAD(P)-binding Rossmann-like Domain"/>
    <property type="match status" value="1"/>
</dbReference>
<dbReference type="Pfam" id="PF08240">
    <property type="entry name" value="ADH_N"/>
    <property type="match status" value="1"/>
</dbReference>
<protein>
    <submittedName>
        <fullName evidence="4">Quinone oxidoreductase</fullName>
        <ecNumber evidence="4">1.6.5.5</ecNumber>
    </submittedName>
</protein>
<dbReference type="SUPFAM" id="SSF51735">
    <property type="entry name" value="NAD(P)-binding Rossmann-fold domains"/>
    <property type="match status" value="1"/>
</dbReference>
<evidence type="ECO:0000256" key="1">
    <source>
        <dbReference type="ARBA" id="ARBA00022857"/>
    </source>
</evidence>
<dbReference type="SMART" id="SM00829">
    <property type="entry name" value="PKS_ER"/>
    <property type="match status" value="1"/>
</dbReference>
<dbReference type="InterPro" id="IPR014189">
    <property type="entry name" value="Quinone_OxRdtase_PIG3"/>
</dbReference>
<dbReference type="CDD" id="cd05276">
    <property type="entry name" value="p53_inducible_oxidoreductase"/>
    <property type="match status" value="1"/>
</dbReference>
<evidence type="ECO:0000256" key="2">
    <source>
        <dbReference type="ARBA" id="ARBA00023002"/>
    </source>
</evidence>
<dbReference type="Pfam" id="PF00107">
    <property type="entry name" value="ADH_zinc_N"/>
    <property type="match status" value="1"/>
</dbReference>
<dbReference type="EC" id="1.6.5.5" evidence="4"/>
<keyword evidence="2 4" id="KW-0560">Oxidoreductase</keyword>
<organism evidence="4">
    <name type="scientific">hydrothermal vent metagenome</name>
    <dbReference type="NCBI Taxonomy" id="652676"/>
    <lineage>
        <taxon>unclassified sequences</taxon>
        <taxon>metagenomes</taxon>
        <taxon>ecological metagenomes</taxon>
    </lineage>
</organism>
<evidence type="ECO:0000259" key="3">
    <source>
        <dbReference type="SMART" id="SM00829"/>
    </source>
</evidence>
<accession>A0A3B0VGK6</accession>
<sequence length="334" mass="35694">MKAIVINNEGESSVLTWEMVPNVAYATDEVLVSVQATAVNRADLLQARGLYDPPPGASQILGLEMAGIIAAVGEDVAEWQVGDHVCALLPGGGYAEQVSVPAAMLLRLPDSWGFTEGTAVPEVWYTAYVNLFLEGDLCSGETVLIHAGASGVGTAAIQLARAAGATVFVTAGSEEKLLACRKLGAELAINYKQEDFLAKVLAATQDQGVDLILDAVGGGYLDRNVQALKRFGRLVNIGLLGGAQGEMNMGHLLGKRLRIIGSTLRSRPPAEKVQITEKFQSGFWPLLRSGELKPIIDATFPIEQAQEAHAYVAQNKNIGKVVLIINHWDTDKHR</sequence>
<keyword evidence="1" id="KW-0521">NADP</keyword>
<dbReference type="GO" id="GO:0070402">
    <property type="term" value="F:NADPH binding"/>
    <property type="evidence" value="ECO:0007669"/>
    <property type="project" value="TreeGrafter"/>
</dbReference>
<dbReference type="InterPro" id="IPR013154">
    <property type="entry name" value="ADH-like_N"/>
</dbReference>
<dbReference type="PANTHER" id="PTHR48106">
    <property type="entry name" value="QUINONE OXIDOREDUCTASE PIG3-RELATED"/>
    <property type="match status" value="1"/>
</dbReference>
<dbReference type="InterPro" id="IPR020843">
    <property type="entry name" value="ER"/>
</dbReference>